<organism evidence="3 4">
    <name type="scientific">Petrolisthes cinctipes</name>
    <name type="common">Flat porcelain crab</name>
    <dbReference type="NCBI Taxonomy" id="88211"/>
    <lineage>
        <taxon>Eukaryota</taxon>
        <taxon>Metazoa</taxon>
        <taxon>Ecdysozoa</taxon>
        <taxon>Arthropoda</taxon>
        <taxon>Crustacea</taxon>
        <taxon>Multicrustacea</taxon>
        <taxon>Malacostraca</taxon>
        <taxon>Eumalacostraca</taxon>
        <taxon>Eucarida</taxon>
        <taxon>Decapoda</taxon>
        <taxon>Pleocyemata</taxon>
        <taxon>Anomura</taxon>
        <taxon>Galatheoidea</taxon>
        <taxon>Porcellanidae</taxon>
        <taxon>Petrolisthes</taxon>
    </lineage>
</organism>
<keyword evidence="1" id="KW-0175">Coiled coil</keyword>
<name>A0AAE1L3A3_PETCI</name>
<evidence type="ECO:0000313" key="4">
    <source>
        <dbReference type="Proteomes" id="UP001286313"/>
    </source>
</evidence>
<reference evidence="3" key="1">
    <citation type="submission" date="2023-10" db="EMBL/GenBank/DDBJ databases">
        <title>Genome assemblies of two species of porcelain crab, Petrolisthes cinctipes and Petrolisthes manimaculis (Anomura: Porcellanidae).</title>
        <authorList>
            <person name="Angst P."/>
        </authorList>
    </citation>
    <scope>NUCLEOTIDE SEQUENCE</scope>
    <source>
        <strain evidence="3">PB745_01</strain>
        <tissue evidence="3">Gill</tissue>
    </source>
</reference>
<evidence type="ECO:0000313" key="2">
    <source>
        <dbReference type="EMBL" id="KAK3887001.1"/>
    </source>
</evidence>
<keyword evidence="4" id="KW-1185">Reference proteome</keyword>
<dbReference type="EMBL" id="JAWQEG010000654">
    <property type="protein sequence ID" value="KAK3887001.1"/>
    <property type="molecule type" value="Genomic_DNA"/>
</dbReference>
<feature type="coiled-coil region" evidence="1">
    <location>
        <begin position="1"/>
        <end position="28"/>
    </location>
</feature>
<dbReference type="EMBL" id="JAWQEG010000199">
    <property type="protein sequence ID" value="KAK3893572.1"/>
    <property type="molecule type" value="Genomic_DNA"/>
</dbReference>
<gene>
    <name evidence="3" type="ORF">Pcinc_002637</name>
    <name evidence="2" type="ORF">Pcinc_008883</name>
</gene>
<accession>A0AAE1L3A3</accession>
<protein>
    <submittedName>
        <fullName evidence="3">Uncharacterized protein</fullName>
    </submittedName>
</protein>
<sequence>MKFMQTQSEQQEERYEQLQGALQEQRRELQLGMQGQLDAFKREMKEEQQKFKEKVFGELQQQKCEVRQHLDDKLKSVSEGIVTKCREHVGNQLKTVSEGMVTECREHVDNQLKHVIDHVKIISEKIEAVEKYCTVETQVRVQGAYEREGRHWVNLEESQVPKGSITGLNHQRVGALSPGLNYDAPAFRPQSSEPYGNGGGPIKRKPQELMAKFLGKLTEFSLSCLQT</sequence>
<proteinExistence type="predicted"/>
<evidence type="ECO:0000256" key="1">
    <source>
        <dbReference type="SAM" id="Coils"/>
    </source>
</evidence>
<evidence type="ECO:0000313" key="3">
    <source>
        <dbReference type="EMBL" id="KAK3893572.1"/>
    </source>
</evidence>
<dbReference type="Proteomes" id="UP001286313">
    <property type="component" value="Unassembled WGS sequence"/>
</dbReference>
<dbReference type="AlphaFoldDB" id="A0AAE1L3A3"/>
<comment type="caution">
    <text evidence="3">The sequence shown here is derived from an EMBL/GenBank/DDBJ whole genome shotgun (WGS) entry which is preliminary data.</text>
</comment>